<feature type="transmembrane region" description="Helical" evidence="5">
    <location>
        <begin position="166"/>
        <end position="186"/>
    </location>
</feature>
<keyword evidence="7" id="KW-1185">Reference proteome</keyword>
<dbReference type="InterPro" id="IPR051788">
    <property type="entry name" value="MFS_Transporter"/>
</dbReference>
<name>A0ABW4I8N8_9SPHI</name>
<dbReference type="InterPro" id="IPR011701">
    <property type="entry name" value="MFS"/>
</dbReference>
<dbReference type="PANTHER" id="PTHR23514">
    <property type="entry name" value="BYPASS OF STOP CODON PROTEIN 6"/>
    <property type="match status" value="1"/>
</dbReference>
<organism evidence="6 7">
    <name type="scientific">Pseudopedobacter beijingensis</name>
    <dbReference type="NCBI Taxonomy" id="1207056"/>
    <lineage>
        <taxon>Bacteria</taxon>
        <taxon>Pseudomonadati</taxon>
        <taxon>Bacteroidota</taxon>
        <taxon>Sphingobacteriia</taxon>
        <taxon>Sphingobacteriales</taxon>
        <taxon>Sphingobacteriaceae</taxon>
        <taxon>Pseudopedobacter</taxon>
    </lineage>
</organism>
<feature type="transmembrane region" description="Helical" evidence="5">
    <location>
        <begin position="331"/>
        <end position="354"/>
    </location>
</feature>
<evidence type="ECO:0000256" key="3">
    <source>
        <dbReference type="ARBA" id="ARBA00022989"/>
    </source>
</evidence>
<keyword evidence="4 5" id="KW-0472">Membrane</keyword>
<dbReference type="InterPro" id="IPR036259">
    <property type="entry name" value="MFS_trans_sf"/>
</dbReference>
<dbReference type="Proteomes" id="UP001597118">
    <property type="component" value="Unassembled WGS sequence"/>
</dbReference>
<evidence type="ECO:0000313" key="7">
    <source>
        <dbReference type="Proteomes" id="UP001597118"/>
    </source>
</evidence>
<evidence type="ECO:0000256" key="2">
    <source>
        <dbReference type="ARBA" id="ARBA00022692"/>
    </source>
</evidence>
<evidence type="ECO:0000256" key="5">
    <source>
        <dbReference type="SAM" id="Phobius"/>
    </source>
</evidence>
<dbReference type="RefSeq" id="WP_379661475.1">
    <property type="nucleotide sequence ID" value="NZ_JBHUDG010000003.1"/>
</dbReference>
<evidence type="ECO:0000256" key="4">
    <source>
        <dbReference type="ARBA" id="ARBA00023136"/>
    </source>
</evidence>
<dbReference type="CDD" id="cd17393">
    <property type="entry name" value="MFS_MosC_like"/>
    <property type="match status" value="1"/>
</dbReference>
<dbReference type="Pfam" id="PF07690">
    <property type="entry name" value="MFS_1"/>
    <property type="match status" value="1"/>
</dbReference>
<comment type="subcellular location">
    <subcellularLocation>
        <location evidence="1">Membrane</location>
        <topology evidence="1">Multi-pass membrane protein</topology>
    </subcellularLocation>
</comment>
<feature type="transmembrane region" description="Helical" evidence="5">
    <location>
        <begin position="297"/>
        <end position="319"/>
    </location>
</feature>
<feature type="transmembrane region" description="Helical" evidence="5">
    <location>
        <begin position="360"/>
        <end position="379"/>
    </location>
</feature>
<dbReference type="EMBL" id="JBHUDG010000003">
    <property type="protein sequence ID" value="MFD1629095.1"/>
    <property type="molecule type" value="Genomic_DNA"/>
</dbReference>
<keyword evidence="2 5" id="KW-0812">Transmembrane</keyword>
<feature type="transmembrane region" description="Helical" evidence="5">
    <location>
        <begin position="207"/>
        <end position="225"/>
    </location>
</feature>
<feature type="transmembrane region" description="Helical" evidence="5">
    <location>
        <begin position="268"/>
        <end position="291"/>
    </location>
</feature>
<feature type="transmembrane region" description="Helical" evidence="5">
    <location>
        <begin position="12"/>
        <end position="30"/>
    </location>
</feature>
<feature type="transmembrane region" description="Helical" evidence="5">
    <location>
        <begin position="77"/>
        <end position="96"/>
    </location>
</feature>
<accession>A0ABW4I8N8</accession>
<proteinExistence type="predicted"/>
<feature type="transmembrane region" description="Helical" evidence="5">
    <location>
        <begin position="141"/>
        <end position="160"/>
    </location>
</feature>
<protein>
    <submittedName>
        <fullName evidence="6">MFS transporter</fullName>
    </submittedName>
</protein>
<feature type="transmembrane region" description="Helical" evidence="5">
    <location>
        <begin position="50"/>
        <end position="70"/>
    </location>
</feature>
<evidence type="ECO:0000313" key="6">
    <source>
        <dbReference type="EMBL" id="MFD1629095.1"/>
    </source>
</evidence>
<reference evidence="7" key="1">
    <citation type="journal article" date="2019" name="Int. J. Syst. Evol. Microbiol.">
        <title>The Global Catalogue of Microorganisms (GCM) 10K type strain sequencing project: providing services to taxonomists for standard genome sequencing and annotation.</title>
        <authorList>
            <consortium name="The Broad Institute Genomics Platform"/>
            <consortium name="The Broad Institute Genome Sequencing Center for Infectious Disease"/>
            <person name="Wu L."/>
            <person name="Ma J."/>
        </authorList>
    </citation>
    <scope>NUCLEOTIDE SEQUENCE [LARGE SCALE GENOMIC DNA]</scope>
    <source>
        <strain evidence="7">CCUG 53762</strain>
    </source>
</reference>
<dbReference type="Gene3D" id="1.20.1250.20">
    <property type="entry name" value="MFS general substrate transporter like domains"/>
    <property type="match status" value="1"/>
</dbReference>
<dbReference type="PANTHER" id="PTHR23514:SF13">
    <property type="entry name" value="INNER MEMBRANE PROTEIN YBJJ"/>
    <property type="match status" value="1"/>
</dbReference>
<feature type="transmembrane region" description="Helical" evidence="5">
    <location>
        <begin position="237"/>
        <end position="256"/>
    </location>
</feature>
<sequence length="383" mass="41753">MYINTVPQQKHIRTACSIFFFISGFGYSSWASRISTIQQQLHLNEAQLGTVLFAMPVGLILTLPLTKLLLKKHSSNKIMLIGALAFNIILCLPGFTNSILQLMAVLFGFGASRNLMNISMNGQSVAVQSFYKKSIITTFHGVWSMAGFAGAGVGYLMVANNIGTHIHLPIVGGIMVLLALFSYPHTLYQEPVPEKPRPVFSLPDKSVLGFALICFACMAAENVMYDWAIIYFERSTATSSSFAITGFVVYMVFMTMGRFGGDLIVHRFGIVNIIKISGLLVFFGLLFASLWPTPWVIFPSFAMVGLGVSCIVPLIFSLAGKDKSANSASQVASISTIGYLGFLVVPPSVGYLAQATSLRWSFGILSFLGMLIFILAINIKNKN</sequence>
<keyword evidence="3 5" id="KW-1133">Transmembrane helix</keyword>
<comment type="caution">
    <text evidence="6">The sequence shown here is derived from an EMBL/GenBank/DDBJ whole genome shotgun (WGS) entry which is preliminary data.</text>
</comment>
<evidence type="ECO:0000256" key="1">
    <source>
        <dbReference type="ARBA" id="ARBA00004141"/>
    </source>
</evidence>
<gene>
    <name evidence="6" type="ORF">ACFSAH_04355</name>
</gene>
<dbReference type="SUPFAM" id="SSF103473">
    <property type="entry name" value="MFS general substrate transporter"/>
    <property type="match status" value="1"/>
</dbReference>